<dbReference type="SUPFAM" id="SSF82771">
    <property type="entry name" value="GIY-YIG endonuclease"/>
    <property type="match status" value="1"/>
</dbReference>
<dbReference type="Pfam" id="PF01541">
    <property type="entry name" value="GIY-YIG"/>
    <property type="match status" value="1"/>
</dbReference>
<reference evidence="2" key="1">
    <citation type="submission" date="2018-06" db="EMBL/GenBank/DDBJ databases">
        <authorList>
            <person name="Zhirakovskaya E."/>
        </authorList>
    </citation>
    <scope>NUCLEOTIDE SEQUENCE</scope>
</reference>
<sequence>MARNTGSIVTEYAELWPREVFDIREGKNRLLTEAQELLSGPGVYVLYRDDVPYYIGKTENNLYYRIHKHANQPGAKYYRYWNYFSAYVVDTIKHIDDVEGLLITAIPAAANSSKPKIKKILLPRSIKNLMGRLRRISADDLRQ</sequence>
<accession>A0A3B0Y3B0</accession>
<dbReference type="AlphaFoldDB" id="A0A3B0Y3B0"/>
<proteinExistence type="predicted"/>
<dbReference type="InterPro" id="IPR000305">
    <property type="entry name" value="GIY-YIG_endonuc"/>
</dbReference>
<dbReference type="PROSITE" id="PS50164">
    <property type="entry name" value="GIY_YIG"/>
    <property type="match status" value="1"/>
</dbReference>
<protein>
    <recommendedName>
        <fullName evidence="1">GIY-YIG domain-containing protein</fullName>
    </recommendedName>
</protein>
<dbReference type="EMBL" id="UOFN01000046">
    <property type="protein sequence ID" value="VAW75198.1"/>
    <property type="molecule type" value="Genomic_DNA"/>
</dbReference>
<gene>
    <name evidence="2" type="ORF">MNBD_GAMMA15-1978</name>
</gene>
<evidence type="ECO:0000259" key="1">
    <source>
        <dbReference type="PROSITE" id="PS50164"/>
    </source>
</evidence>
<evidence type="ECO:0000313" key="2">
    <source>
        <dbReference type="EMBL" id="VAW75198.1"/>
    </source>
</evidence>
<dbReference type="InterPro" id="IPR035901">
    <property type="entry name" value="GIY-YIG_endonuc_sf"/>
</dbReference>
<organism evidence="2">
    <name type="scientific">hydrothermal vent metagenome</name>
    <dbReference type="NCBI Taxonomy" id="652676"/>
    <lineage>
        <taxon>unclassified sequences</taxon>
        <taxon>metagenomes</taxon>
        <taxon>ecological metagenomes</taxon>
    </lineage>
</organism>
<name>A0A3B0Y3B0_9ZZZZ</name>
<feature type="domain" description="GIY-YIG" evidence="1">
    <location>
        <begin position="39"/>
        <end position="119"/>
    </location>
</feature>